<evidence type="ECO:0000313" key="4">
    <source>
        <dbReference type="EMBL" id="NMP24368.1"/>
    </source>
</evidence>
<keyword evidence="5" id="KW-1185">Reference proteome</keyword>
<comment type="caution">
    <text evidence="4">The sequence shown here is derived from an EMBL/GenBank/DDBJ whole genome shotgun (WGS) entry which is preliminary data.</text>
</comment>
<dbReference type="EMBL" id="JABBVZ010000104">
    <property type="protein sequence ID" value="NMP24368.1"/>
    <property type="molecule type" value="Genomic_DNA"/>
</dbReference>
<evidence type="ECO:0000256" key="2">
    <source>
        <dbReference type="SAM" id="MobiDB-lite"/>
    </source>
</evidence>
<dbReference type="Gene3D" id="2.40.40.10">
    <property type="entry name" value="RlpA-like domain"/>
    <property type="match status" value="1"/>
</dbReference>
<feature type="compositionally biased region" description="Low complexity" evidence="2">
    <location>
        <begin position="57"/>
        <end position="84"/>
    </location>
</feature>
<dbReference type="InterPro" id="IPR059180">
    <property type="entry name" value="3D_YorM"/>
</dbReference>
<sequence>MVGNIWGAPTEALAKTYLVDHGYATTGPITPALVREVAASLGYHGLSVPTNTEVQPSNSGSQTSNASSQTSNAGSGNSTTSAANGSSIGGSYSANVLPAHFPNPANLSPVSEPSLSSPSAGLQGAFTPSVKTIDGRPVLKAFHMVATAYGPTLADNYPYGPTDAFGQPLKNGMIAVDPNVIPLHTVLYVTGYHDNYLPAGGFLGQAMDTGGAIKGDRVDLFINASENVINDFGVQQVTVYELGN</sequence>
<dbReference type="GO" id="GO:0009254">
    <property type="term" value="P:peptidoglycan turnover"/>
    <property type="evidence" value="ECO:0007669"/>
    <property type="project" value="InterPro"/>
</dbReference>
<organism evidence="4 5">
    <name type="scientific">Sulfobacillus harzensis</name>
    <dbReference type="NCBI Taxonomy" id="2729629"/>
    <lineage>
        <taxon>Bacteria</taxon>
        <taxon>Bacillati</taxon>
        <taxon>Bacillota</taxon>
        <taxon>Clostridia</taxon>
        <taxon>Eubacteriales</taxon>
        <taxon>Clostridiales Family XVII. Incertae Sedis</taxon>
        <taxon>Sulfobacillus</taxon>
    </lineage>
</organism>
<dbReference type="PANTHER" id="PTHR39160">
    <property type="entry name" value="CELL WALL-BINDING PROTEIN YOCH"/>
    <property type="match status" value="1"/>
</dbReference>
<name>A0A7Y0L6S9_9FIRM</name>
<dbReference type="PANTHER" id="PTHR39160:SF4">
    <property type="entry name" value="RESUSCITATION-PROMOTING FACTOR RPFB"/>
    <property type="match status" value="1"/>
</dbReference>
<evidence type="ECO:0000256" key="1">
    <source>
        <dbReference type="ARBA" id="ARBA00022729"/>
    </source>
</evidence>
<accession>A0A7Y0L6S9</accession>
<gene>
    <name evidence="4" type="ORF">HIJ39_18720</name>
</gene>
<dbReference type="AlphaFoldDB" id="A0A7Y0L6S9"/>
<dbReference type="SUPFAM" id="SSF50685">
    <property type="entry name" value="Barwin-like endoglucanases"/>
    <property type="match status" value="1"/>
</dbReference>
<evidence type="ECO:0000259" key="3">
    <source>
        <dbReference type="Pfam" id="PF06725"/>
    </source>
</evidence>
<feature type="domain" description="3D" evidence="3">
    <location>
        <begin position="174"/>
        <end position="242"/>
    </location>
</feature>
<dbReference type="Pfam" id="PF06725">
    <property type="entry name" value="3D"/>
    <property type="match status" value="1"/>
</dbReference>
<dbReference type="GO" id="GO:0019867">
    <property type="term" value="C:outer membrane"/>
    <property type="evidence" value="ECO:0007669"/>
    <property type="project" value="InterPro"/>
</dbReference>
<dbReference type="Proteomes" id="UP000533476">
    <property type="component" value="Unassembled WGS sequence"/>
</dbReference>
<dbReference type="CDD" id="cd14667">
    <property type="entry name" value="3D_containing_proteins"/>
    <property type="match status" value="1"/>
</dbReference>
<keyword evidence="1" id="KW-0732">Signal</keyword>
<protein>
    <recommendedName>
        <fullName evidence="3">3D domain-containing protein</fullName>
    </recommendedName>
</protein>
<dbReference type="InterPro" id="IPR036908">
    <property type="entry name" value="RlpA-like_sf"/>
</dbReference>
<dbReference type="InterPro" id="IPR010611">
    <property type="entry name" value="3D_dom"/>
</dbReference>
<dbReference type="InterPro" id="IPR051933">
    <property type="entry name" value="Resuscitation_pf_RpfB"/>
</dbReference>
<dbReference type="GO" id="GO:0004553">
    <property type="term" value="F:hydrolase activity, hydrolyzing O-glycosyl compounds"/>
    <property type="evidence" value="ECO:0007669"/>
    <property type="project" value="InterPro"/>
</dbReference>
<evidence type="ECO:0000313" key="5">
    <source>
        <dbReference type="Proteomes" id="UP000533476"/>
    </source>
</evidence>
<reference evidence="4 5" key="1">
    <citation type="submission" date="2020-04" db="EMBL/GenBank/DDBJ databases">
        <authorList>
            <person name="Zhang R."/>
            <person name="Schippers A."/>
        </authorList>
    </citation>
    <scope>NUCLEOTIDE SEQUENCE [LARGE SCALE GENOMIC DNA]</scope>
    <source>
        <strain evidence="4 5">DSM 109850</strain>
    </source>
</reference>
<feature type="region of interest" description="Disordered" evidence="2">
    <location>
        <begin position="49"/>
        <end position="84"/>
    </location>
</feature>
<proteinExistence type="predicted"/>